<dbReference type="InterPro" id="IPR003108">
    <property type="entry name" value="GAR_dom"/>
</dbReference>
<keyword evidence="4" id="KW-0175">Coiled coil</keyword>
<dbReference type="EMBL" id="LK023346">
    <property type="protein sequence ID" value="CDS11599.1"/>
    <property type="molecule type" value="Genomic_DNA"/>
</dbReference>
<evidence type="ECO:0000256" key="3">
    <source>
        <dbReference type="ARBA" id="ARBA00023212"/>
    </source>
</evidence>
<name>A0A077WWL9_9FUNG</name>
<feature type="region of interest" description="Disordered" evidence="5">
    <location>
        <begin position="1"/>
        <end position="35"/>
    </location>
</feature>
<feature type="compositionally biased region" description="Low complexity" evidence="5">
    <location>
        <begin position="1"/>
        <end position="28"/>
    </location>
</feature>
<feature type="domain" description="Calponin-homology (CH)" evidence="6">
    <location>
        <begin position="84"/>
        <end position="192"/>
    </location>
</feature>
<dbReference type="PROSITE" id="PS51460">
    <property type="entry name" value="GAR"/>
    <property type="match status" value="1"/>
</dbReference>
<dbReference type="Gene3D" id="1.20.58.60">
    <property type="match status" value="1"/>
</dbReference>
<feature type="compositionally biased region" description="Basic residues" evidence="5">
    <location>
        <begin position="2994"/>
        <end position="3009"/>
    </location>
</feature>
<dbReference type="GO" id="GO:0008017">
    <property type="term" value="F:microtubule binding"/>
    <property type="evidence" value="ECO:0007669"/>
    <property type="project" value="InterPro"/>
</dbReference>
<organism evidence="8">
    <name type="scientific">Lichtheimia ramosa</name>
    <dbReference type="NCBI Taxonomy" id="688394"/>
    <lineage>
        <taxon>Eukaryota</taxon>
        <taxon>Fungi</taxon>
        <taxon>Fungi incertae sedis</taxon>
        <taxon>Mucoromycota</taxon>
        <taxon>Mucoromycotina</taxon>
        <taxon>Mucoromycetes</taxon>
        <taxon>Mucorales</taxon>
        <taxon>Lichtheimiaceae</taxon>
        <taxon>Lichtheimia</taxon>
    </lineage>
</organism>
<feature type="compositionally biased region" description="Low complexity" evidence="5">
    <location>
        <begin position="3135"/>
        <end position="3155"/>
    </location>
</feature>
<dbReference type="PANTHER" id="PTHR11915">
    <property type="entry name" value="SPECTRIN/FILAMIN RELATED CYTOSKELETAL PROTEIN"/>
    <property type="match status" value="1"/>
</dbReference>
<feature type="compositionally biased region" description="Polar residues" evidence="5">
    <location>
        <begin position="3094"/>
        <end position="3108"/>
    </location>
</feature>
<keyword evidence="3" id="KW-0206">Cytoskeleton</keyword>
<feature type="compositionally biased region" description="Low complexity" evidence="5">
    <location>
        <begin position="3109"/>
        <end position="3125"/>
    </location>
</feature>
<evidence type="ECO:0000256" key="2">
    <source>
        <dbReference type="ARBA" id="ARBA00022490"/>
    </source>
</evidence>
<feature type="coiled-coil region" evidence="4">
    <location>
        <begin position="1276"/>
        <end position="1327"/>
    </location>
</feature>
<evidence type="ECO:0000256" key="5">
    <source>
        <dbReference type="SAM" id="MobiDB-lite"/>
    </source>
</evidence>
<feature type="compositionally biased region" description="Polar residues" evidence="5">
    <location>
        <begin position="446"/>
        <end position="455"/>
    </location>
</feature>
<feature type="domain" description="Calponin-homology (CH)" evidence="6">
    <location>
        <begin position="261"/>
        <end position="379"/>
    </location>
</feature>
<comment type="subcellular location">
    <subcellularLocation>
        <location evidence="1">Cytoplasm</location>
        <location evidence="1">Cytoskeleton</location>
    </subcellularLocation>
</comment>
<dbReference type="Gene3D" id="1.10.418.10">
    <property type="entry name" value="Calponin-like domain"/>
    <property type="match status" value="2"/>
</dbReference>
<dbReference type="SUPFAM" id="SSF47576">
    <property type="entry name" value="Calponin-homology domain, CH-domain"/>
    <property type="match status" value="1"/>
</dbReference>
<dbReference type="SUPFAM" id="SSF143575">
    <property type="entry name" value="GAS2 domain-like"/>
    <property type="match status" value="1"/>
</dbReference>
<dbReference type="Gene3D" id="3.30.920.20">
    <property type="entry name" value="Gas2-like domain"/>
    <property type="match status" value="1"/>
</dbReference>
<dbReference type="Pfam" id="PF02187">
    <property type="entry name" value="GAS2"/>
    <property type="match status" value="1"/>
</dbReference>
<dbReference type="InterPro" id="IPR001715">
    <property type="entry name" value="CH_dom"/>
</dbReference>
<feature type="region of interest" description="Disordered" evidence="5">
    <location>
        <begin position="3094"/>
        <end position="3157"/>
    </location>
</feature>
<feature type="compositionally biased region" description="Basic and acidic residues" evidence="5">
    <location>
        <begin position="479"/>
        <end position="488"/>
    </location>
</feature>
<feature type="domain" description="GAR" evidence="7">
    <location>
        <begin position="3021"/>
        <end position="3095"/>
    </location>
</feature>
<feature type="region of interest" description="Disordered" evidence="5">
    <location>
        <begin position="215"/>
        <end position="255"/>
    </location>
</feature>
<feature type="region of interest" description="Disordered" evidence="5">
    <location>
        <begin position="2966"/>
        <end position="3022"/>
    </location>
</feature>
<dbReference type="PROSITE" id="PS50021">
    <property type="entry name" value="CH"/>
    <property type="match status" value="2"/>
</dbReference>
<feature type="region of interest" description="Disordered" evidence="5">
    <location>
        <begin position="380"/>
        <end position="488"/>
    </location>
</feature>
<feature type="coiled-coil region" evidence="4">
    <location>
        <begin position="2589"/>
        <end position="2616"/>
    </location>
</feature>
<dbReference type="Pfam" id="PF00307">
    <property type="entry name" value="CH"/>
    <property type="match status" value="2"/>
</dbReference>
<feature type="coiled-coil region" evidence="4">
    <location>
        <begin position="2803"/>
        <end position="2830"/>
    </location>
</feature>
<evidence type="ECO:0000313" key="8">
    <source>
        <dbReference type="EMBL" id="CDS11599.1"/>
    </source>
</evidence>
<gene>
    <name evidence="8" type="ORF">LRAMOSA03862</name>
</gene>
<dbReference type="OrthoDB" id="10017054at2759"/>
<dbReference type="GO" id="GO:0005856">
    <property type="term" value="C:cytoskeleton"/>
    <property type="evidence" value="ECO:0007669"/>
    <property type="project" value="UniProtKB-SubCell"/>
</dbReference>
<feature type="compositionally biased region" description="Low complexity" evidence="5">
    <location>
        <begin position="230"/>
        <end position="240"/>
    </location>
</feature>
<sequence length="3194" mass="366091">MTSSAMSAKANLASSSSSTPSSPSIAPTTGGGQGTIALKQRRGSLLRGDIVGSPSTTIRNARSGKQGGALSDDLVRNLGLDYDEVQKRTLTRWVNAKLSMAEDVDHVDHIEKDLRDGKRLLKLLSVVSGQSAPKPERMNMRIHQLSNVAQALAFLQKQIHPDILPDIGNEAIVNGDVKKTLALIFFIMLKFQVQLIINDHGDDYMTSLAQLSERNDNDIPPSSIIDLEQSPSTPRPTHTSSNRRHNATIADKTTTSTTASSEAKLALLYWVRIQLEDYIAANIVPPIQDFSRSWRTGLAFCLLLHRHDPSLIPDLLTHHIHLDMSEKRTWHTLLTMAFDLAESHLAVPRYLEPQDLTDVDYPHESSVMMYVSEYYKVMSQVQRQDTEESRKSKTSRRRASIAEAVGDPIIPDDIQHESKSQSPTPLPDIVEEPDALMPMNEEKPTLVNSPPTRASRTPDEAPIPKPMPSSRRHSHRHQRESSLPDSDKARIRADLNSRLMMQLTGHLPRGIHPVLDELLNIHQDIISFININTRTMDTIPEVLIQSTEATEYANKMMMIEEQMTVKSKQLDAAATAHDTLTSPPEIADDTLIRLTDLQRSQVSKLYEALCDEWETFQELVQRTRMDLVQLAEHLKQVEDGVGVYKQQAHMVKERMASLQHMLTLVAPRDDKQRIHPLDGDDEICAVYEKAVSNASIEMELFDTNEWRKYRHFVRDLVPAIQQAVDTLHGNMQEKRDALDMSYKKTKQRYSMFKRGMVFGSQTTQLDEELGSIQAIMDSQQHKPTTDEAIMDLESRVDAVKNKIIGLREEYYDLFSDEQDQDDKQGFVQRLDLLETRYRRVADWVDQVRIWFIQAGRIRSWIEARIAILDERNAAAEGIDPLGPDFEAPKNAKDIQLEHEQLRREVERFEADDMTRLRNHVKKLTTTDDTHHKLSPADASTIEITLETLNMLHQLTQLLHKRSTFVDTMMLRIQWEELFDSANSWIGNTHHETTQFMHGDARWKKICDNDTVQQQQQPKAEHVIQTLVDLENRISVFDQGTYAQVLDAYQEMEDLYDGATLPDHLENRQSAFEKSFADLMQRRAFCRKVVEQFLAVTDVVAQFDHLVHQGSTLCESMQQSSDDDDDDVFDDQVQAFKERSAYLVSEVAVSSIPYPSQVPGSTAYTEDDEVNNRMSNEKIKGVIEDYGMQLAALAEQLEDLLASQRQHLSLQQRAKLLYDEMVRMTIWLQDRASSLQQSTPMSLMEEDDSNRMMDTEELSRLEDECRALEAWLRQNDYSRLIERARSIEEEIDDTNAITIDRDLLINTEEELKEQHGRLYSAIQQHKEQLTFFKARVEWQRDWAHADQAILTMAHDLWNFIVNHAMFDPVREPFASNDENKLHTAWSGFKEKIDYVTADILPQVHSRFDTMMIHGQGLSHDIFMKLETHHNQLDNKHQAIVSLLEYASKAIDQRISITNVFGKLQQQIEKGHLILEQSEGCDDDIEEQVQLFKDEVDVVVAAMKTIADTSFSQPKIDFGEQLQWEFDTIDPAEFHARIQHHIQTFMQERERELRLLEKKVIQLLDDHRHAEKIRQRMQQFKDDIDQLNTWIEQRMHHVKDQHMDPLADILDNGDVKSRMGDINNLLAEVTQIENDKAYPLQLAIIQLLKEKDDDESMESLARQMDDALFLLSELKNAASDQSATLDAILKRSIWEQQYTTTYTRLKDLDDQVRHLSKQHERSNDLDNWQQSLDRLKQSRKDLFQQDIQQAKKAYADFKDALNQCGGGIAMPIHIEVRLDSLDRSLTKVDNALNTMQQRLDFAQKCQILQNDVDQALISIAKQQMHLQDFIQYKARWHADNHDVNYKQLRQEGEEFGSWFESLQQNTIATLQQQCHNLDTQMTTIPDTLRMKFQQLEEKTLSFNYHFQFAKDIINQADAVDKILQHANELEKKAKSIQDELLVDNASSLGAKEHVQRFQQQTHEIHQQVNNNIPYPKRQQHQQEEDDTVNIQIQDESMNAEIRNILAAKCSLLNDLAVGLEQQLSCKERMSRCKVLSEGCKHHATSVHGWIKEKGDAIEEQRDTLMNRLEPASLIQLQQAISTMSGVERVMKAKDNAMVVLDSQFEACITAFDAMSDDQQQHETLADEFDHVSRTYECTQKAWSALHDNLISTIAVLTSILTPTMIHHRAERLVQQLTQLEQTIDGYKQQHDDELTDDQIAQWQKQVDKLDSNGYQKLLDELENASATSDGNAKVPLYAAKTQLDEASDIILGIRSLLTQLYDAVNLSKLHKTYAENADVVSALMSRAQELVDDICNRFSVMSADDYHVQRQSLLVAHRDAQQQCNECKEAFDDLTSYFEFATKQQPDEDVGIDTQRQIEQQWSQVQEGQERLGLLLNRSDRWVERYDAVEKLQRSLSTVQRDLSGTSRFKKHTSTSTLYNSTSTRSNDEASTLGNLGKRLTTIELELDRILTYAQQRDADDMENSKVFSTHCERIKADLEKCQSTLTKRQRDMEEARLLSLYSDEIKQQCRRCEEQIQILKQQTNANPGIADKKPSTMRSIMKTYSETLTRAKQVHRRCRESIKKGGVLAERSRILVDTYRFSQLEVERLKRPLEKNISQLQQRIQDEEEYLNILKSVCKCVEDEIELMTRLNEYKATLARYSRSARMTWARRPSSSLLPCPDLAEFDRRFETIASLVTSFKSSGDEIKTSLQAGRISDSTTRADTVTQSIDRHQEAVQREWSAVKMSAHNTRGKLEELYMRQQASTKLKEAIRHVNDLRQRVQSLHLTGSKSISIEKQELKSIHDDMQTGTLAKKIREVDTLLSRNTDQQMKRQRQELNTLMTELTKLVNERQAQAEVEGNITVFMGIVDRMDEQIVQLSGLIESCAPHHARVTDQRFNKADLQGLLRRLVHGYKQLAPQITDSMTAAKNEARKQFIDQEQRVSDRLEKTLKHWARAQSEAASREKELQACINQLGHEFFTKLAMTKSTSKSAKPPIAPRTGGFRSSTLSVENRQHRRTPTHSTSRHRNSKGSSPPKYVVSDPKNELDVQLGKIVNDSPYRMKIKMVPGEVGKYWFGEDQPRLVYCRILPSKMVMVRVGGGWEELSSFLKSHGNLQPMHTRSTASDRTNVSVDEGSESGSVHSVASTTITPVTIQGGSNNTSSSSSSHHGGNHSTGFVEGDKYIQFDDEGNHIAVKMSKAQDTARIPLSNIRRFA</sequence>
<evidence type="ECO:0000259" key="6">
    <source>
        <dbReference type="PROSITE" id="PS50021"/>
    </source>
</evidence>
<dbReference type="SMART" id="SM00243">
    <property type="entry name" value="GAS2"/>
    <property type="match status" value="1"/>
</dbReference>
<evidence type="ECO:0000256" key="1">
    <source>
        <dbReference type="ARBA" id="ARBA00004245"/>
    </source>
</evidence>
<feature type="coiled-coil region" evidence="4">
    <location>
        <begin position="2167"/>
        <end position="2194"/>
    </location>
</feature>
<accession>A0A077WWL9</accession>
<feature type="coiled-coil region" evidence="4">
    <location>
        <begin position="1703"/>
        <end position="1743"/>
    </location>
</feature>
<reference evidence="8" key="1">
    <citation type="journal article" date="2014" name="Genome Announc.">
        <title>De novo whole-genome sequence and genome annotation of Lichtheimia ramosa.</title>
        <authorList>
            <person name="Linde J."/>
            <person name="Schwartze V."/>
            <person name="Binder U."/>
            <person name="Lass-Florl C."/>
            <person name="Voigt K."/>
            <person name="Horn F."/>
        </authorList>
    </citation>
    <scope>NUCLEOTIDE SEQUENCE</scope>
    <source>
        <strain evidence="8">JMRC FSU:6197</strain>
    </source>
</reference>
<evidence type="ECO:0000256" key="4">
    <source>
        <dbReference type="SAM" id="Coils"/>
    </source>
</evidence>
<keyword evidence="2" id="KW-0963">Cytoplasm</keyword>
<evidence type="ECO:0008006" key="9">
    <source>
        <dbReference type="Google" id="ProtNLM"/>
    </source>
</evidence>
<evidence type="ECO:0000259" key="7">
    <source>
        <dbReference type="PROSITE" id="PS51460"/>
    </source>
</evidence>
<protein>
    <recommendedName>
        <fullName evidence="9">Calponin-homology (CH) domain-containing protein</fullName>
    </recommendedName>
</protein>
<dbReference type="InterPro" id="IPR036534">
    <property type="entry name" value="GAR_dom_sf"/>
</dbReference>
<feature type="region of interest" description="Disordered" evidence="5">
    <location>
        <begin position="47"/>
        <end position="68"/>
    </location>
</feature>
<dbReference type="SMART" id="SM00033">
    <property type="entry name" value="CH"/>
    <property type="match status" value="2"/>
</dbReference>
<proteinExistence type="predicted"/>
<dbReference type="InterPro" id="IPR036872">
    <property type="entry name" value="CH_dom_sf"/>
</dbReference>